<name>X7FEQ9_9RHOB</name>
<comment type="caution">
    <text evidence="1">The sequence shown here is derived from an EMBL/GenBank/DDBJ whole genome shotgun (WGS) entry which is preliminary data.</text>
</comment>
<dbReference type="Proteomes" id="UP000023430">
    <property type="component" value="Unassembled WGS sequence"/>
</dbReference>
<evidence type="ECO:0000313" key="1">
    <source>
        <dbReference type="EMBL" id="ETX30521.1"/>
    </source>
</evidence>
<protein>
    <submittedName>
        <fullName evidence="1">Molybdopterin-guanine dinucleotide biosynthesis protein B</fullName>
    </submittedName>
</protein>
<sequence length="287" mass="31078">MRSFDRIVVVDWSARSAPSPRRESADAIWIGIAGPDGGTECAYMRTRAAAEAALAALFDAALDRGDRVLAGFDFPFAYPAGFAGAVTGADDPLRLWDWLAARVEDGPDNANNRWDVARALNRMFPGVGPFWGCPAGEAGPDLPARGSLRHGHGMAERRRIEARLPRAQPCWKLYTTGSVGSQALLGLPVLSRLRRRYGADLSVAPFEPPDRPLVLAEAFPSLIASTVAALAEPGEVRDRTQVRVLARALWRLEAGRLDAMLREGDREEGWILGHGHEAVLDAAARVP</sequence>
<dbReference type="eggNOG" id="COG1763">
    <property type="taxonomic scope" value="Bacteria"/>
</dbReference>
<dbReference type="AlphaFoldDB" id="X7FEQ9"/>
<evidence type="ECO:0000313" key="2">
    <source>
        <dbReference type="Proteomes" id="UP000023430"/>
    </source>
</evidence>
<proteinExistence type="predicted"/>
<dbReference type="OrthoDB" id="9804758at2"/>
<organism evidence="1 2">
    <name type="scientific">Roseivivax isoporae LMG 25204</name>
    <dbReference type="NCBI Taxonomy" id="1449351"/>
    <lineage>
        <taxon>Bacteria</taxon>
        <taxon>Pseudomonadati</taxon>
        <taxon>Pseudomonadota</taxon>
        <taxon>Alphaproteobacteria</taxon>
        <taxon>Rhodobacterales</taxon>
        <taxon>Roseobacteraceae</taxon>
        <taxon>Roseivivax</taxon>
    </lineage>
</organism>
<gene>
    <name evidence="1" type="ORF">RISW2_12705</name>
</gene>
<accession>X7FEQ9</accession>
<keyword evidence="2" id="KW-1185">Reference proteome</keyword>
<dbReference type="PATRIC" id="fig|1449351.3.peg.580"/>
<reference evidence="1 2" key="1">
    <citation type="submission" date="2014-01" db="EMBL/GenBank/DDBJ databases">
        <title>Roseivivax isoporae LMG 25204 Genome Sequencing.</title>
        <authorList>
            <person name="Lai Q."/>
            <person name="Li G."/>
            <person name="Shao Z."/>
        </authorList>
    </citation>
    <scope>NUCLEOTIDE SEQUENCE [LARGE SCALE GENOMIC DNA]</scope>
    <source>
        <strain evidence="1 2">LMG 25204</strain>
    </source>
</reference>
<dbReference type="EMBL" id="JAME01000003">
    <property type="protein sequence ID" value="ETX30521.1"/>
    <property type="molecule type" value="Genomic_DNA"/>
</dbReference>
<dbReference type="RefSeq" id="WP_043766291.1">
    <property type="nucleotide sequence ID" value="NZ_JAME01000003.1"/>
</dbReference>
<dbReference type="STRING" id="1449351.RISW2_12705"/>